<dbReference type="OrthoDB" id="8081825at2"/>
<dbReference type="EMBL" id="AP025739">
    <property type="protein sequence ID" value="BDI33319.1"/>
    <property type="molecule type" value="Genomic_DNA"/>
</dbReference>
<dbReference type="RefSeq" id="WP_125205753.1">
    <property type="nucleotide sequence ID" value="NZ_AP025739.1"/>
</dbReference>
<accession>A0A402CNP9</accession>
<name>A0A402CNP9_9BACT</name>
<evidence type="ECO:0000313" key="1">
    <source>
        <dbReference type="EMBL" id="BDI33319.1"/>
    </source>
</evidence>
<keyword evidence="2" id="KW-1185">Reference proteome</keyword>
<gene>
    <name evidence="1" type="ORF">CCAX7_53700</name>
</gene>
<dbReference type="AlphaFoldDB" id="A0A402CNP9"/>
<protein>
    <submittedName>
        <fullName evidence="1">Uncharacterized protein</fullName>
    </submittedName>
</protein>
<proteinExistence type="predicted"/>
<reference evidence="1 2" key="1">
    <citation type="journal article" date="2019" name="Int. J. Syst. Evol. Microbiol.">
        <title>Capsulimonas corticalis gen. nov., sp. nov., an aerobic capsulated bacterium, of a novel bacterial order, Capsulimonadales ord. nov., of the class Armatimonadia of the phylum Armatimonadetes.</title>
        <authorList>
            <person name="Li J."/>
            <person name="Kudo C."/>
            <person name="Tonouchi A."/>
        </authorList>
    </citation>
    <scope>NUCLEOTIDE SEQUENCE [LARGE SCALE GENOMIC DNA]</scope>
    <source>
        <strain evidence="1 2">AX-7</strain>
    </source>
</reference>
<sequence length="104" mass="11945">MDRYVGNPFLRFVDCYVLKAIGHLEERHKDGLRQMTPALVKTYGVRGSWDAIVAQVMRFPPTLPAKIKEIWDKNAAHAKSLNQAIDPEEFTTRFVDQNFLPKSV</sequence>
<organism evidence="1 2">
    <name type="scientific">Capsulimonas corticalis</name>
    <dbReference type="NCBI Taxonomy" id="2219043"/>
    <lineage>
        <taxon>Bacteria</taxon>
        <taxon>Bacillati</taxon>
        <taxon>Armatimonadota</taxon>
        <taxon>Armatimonadia</taxon>
        <taxon>Capsulimonadales</taxon>
        <taxon>Capsulimonadaceae</taxon>
        <taxon>Capsulimonas</taxon>
    </lineage>
</organism>
<dbReference type="KEGG" id="ccot:CCAX7_53700"/>
<evidence type="ECO:0000313" key="2">
    <source>
        <dbReference type="Proteomes" id="UP000287394"/>
    </source>
</evidence>
<dbReference type="Proteomes" id="UP000287394">
    <property type="component" value="Chromosome"/>
</dbReference>